<dbReference type="WBParaSite" id="PDA_v2.g14361.t1">
    <property type="protein sequence ID" value="PDA_v2.g14361.t1"/>
    <property type="gene ID" value="PDA_v2.g14361"/>
</dbReference>
<evidence type="ECO:0000256" key="1">
    <source>
        <dbReference type="SAM" id="Phobius"/>
    </source>
</evidence>
<feature type="transmembrane region" description="Helical" evidence="1">
    <location>
        <begin position="20"/>
        <end position="43"/>
    </location>
</feature>
<dbReference type="AlphaFoldDB" id="A0A914P8J5"/>
<dbReference type="Proteomes" id="UP000887578">
    <property type="component" value="Unplaced"/>
</dbReference>
<name>A0A914P8J5_9BILA</name>
<accession>A0A914P8J5</accession>
<keyword evidence="1" id="KW-0812">Transmembrane</keyword>
<protein>
    <submittedName>
        <fullName evidence="3">NADH dehydrogenase subunit 3</fullName>
    </submittedName>
</protein>
<organism evidence="2 3">
    <name type="scientific">Panagrolaimus davidi</name>
    <dbReference type="NCBI Taxonomy" id="227884"/>
    <lineage>
        <taxon>Eukaryota</taxon>
        <taxon>Metazoa</taxon>
        <taxon>Ecdysozoa</taxon>
        <taxon>Nematoda</taxon>
        <taxon>Chromadorea</taxon>
        <taxon>Rhabditida</taxon>
        <taxon>Tylenchina</taxon>
        <taxon>Panagrolaimomorpha</taxon>
        <taxon>Panagrolaimoidea</taxon>
        <taxon>Panagrolaimidae</taxon>
        <taxon>Panagrolaimus</taxon>
    </lineage>
</organism>
<evidence type="ECO:0000313" key="3">
    <source>
        <dbReference type="WBParaSite" id="PDA_v2.g14361.t1"/>
    </source>
</evidence>
<keyword evidence="2" id="KW-1185">Reference proteome</keyword>
<evidence type="ECO:0000313" key="2">
    <source>
        <dbReference type="Proteomes" id="UP000887578"/>
    </source>
</evidence>
<keyword evidence="1" id="KW-0472">Membrane</keyword>
<sequence length="80" mass="8814">MASAAAAFVEVPIESRLGPPFIVVVVEELLLLLLFSFEPILLLDVDRMLYLELTDDFFSGFSASSGSCPIEEKFGIRFAL</sequence>
<keyword evidence="1" id="KW-1133">Transmembrane helix</keyword>
<reference evidence="3" key="1">
    <citation type="submission" date="2022-11" db="UniProtKB">
        <authorList>
            <consortium name="WormBaseParasite"/>
        </authorList>
    </citation>
    <scope>IDENTIFICATION</scope>
</reference>
<proteinExistence type="predicted"/>